<keyword evidence="6 7" id="KW-0472">Membrane</keyword>
<evidence type="ECO:0000259" key="8">
    <source>
        <dbReference type="Pfam" id="PF02706"/>
    </source>
</evidence>
<evidence type="ECO:0000256" key="4">
    <source>
        <dbReference type="ARBA" id="ARBA00022692"/>
    </source>
</evidence>
<comment type="subcellular location">
    <subcellularLocation>
        <location evidence="1">Cell membrane</location>
        <topology evidence="1">Multi-pass membrane protein</topology>
    </subcellularLocation>
</comment>
<evidence type="ECO:0000313" key="10">
    <source>
        <dbReference type="Proteomes" id="UP000886817"/>
    </source>
</evidence>
<feature type="domain" description="Polysaccharide chain length determinant N-terminal" evidence="8">
    <location>
        <begin position="13"/>
        <end position="98"/>
    </location>
</feature>
<keyword evidence="3" id="KW-1003">Cell membrane</keyword>
<protein>
    <submittedName>
        <fullName evidence="9">Polysaccharide export protein</fullName>
    </submittedName>
</protein>
<sequence length="255" mass="28141">MNSNKREYEEEMEIDLLELFHVLLRKWWLIAVCAVAGAGIALGITVGLITPMYESNAMLYILNKTTTVTSLADIQMGSELTQDFTVIATSKPVIDAAAERIQEEEGIAFTRQQILDMVTVSNKSDTRILVITATDANAEYACMVANAVAEETADRMAEIMKSDPPTTVESAEVSAVPASPNVVRNTAMGFLIGIVAVCGILVIRYLMNDNICTEEDVERYLDLPVLASIPYIKERERRSGDKSRQLNRTVGEKNE</sequence>
<dbReference type="Pfam" id="PF02706">
    <property type="entry name" value="Wzz"/>
    <property type="match status" value="1"/>
</dbReference>
<dbReference type="InterPro" id="IPR003856">
    <property type="entry name" value="LPS_length_determ_N"/>
</dbReference>
<dbReference type="EMBL" id="DXEX01000198">
    <property type="protein sequence ID" value="HIX59887.1"/>
    <property type="molecule type" value="Genomic_DNA"/>
</dbReference>
<name>A0A9D2B376_9FIRM</name>
<dbReference type="GO" id="GO:0004713">
    <property type="term" value="F:protein tyrosine kinase activity"/>
    <property type="evidence" value="ECO:0007669"/>
    <property type="project" value="TreeGrafter"/>
</dbReference>
<organism evidence="9 10">
    <name type="scientific">Candidatus Blautia gallistercoris</name>
    <dbReference type="NCBI Taxonomy" id="2838490"/>
    <lineage>
        <taxon>Bacteria</taxon>
        <taxon>Bacillati</taxon>
        <taxon>Bacillota</taxon>
        <taxon>Clostridia</taxon>
        <taxon>Lachnospirales</taxon>
        <taxon>Lachnospiraceae</taxon>
        <taxon>Blautia</taxon>
    </lineage>
</organism>
<dbReference type="PANTHER" id="PTHR32309:SF13">
    <property type="entry name" value="FERRIC ENTEROBACTIN TRANSPORT PROTEIN FEPE"/>
    <property type="match status" value="1"/>
</dbReference>
<evidence type="ECO:0000256" key="3">
    <source>
        <dbReference type="ARBA" id="ARBA00022475"/>
    </source>
</evidence>
<reference evidence="9" key="2">
    <citation type="submission" date="2021-04" db="EMBL/GenBank/DDBJ databases">
        <authorList>
            <person name="Gilroy R."/>
        </authorList>
    </citation>
    <scope>NUCLEOTIDE SEQUENCE</scope>
    <source>
        <strain evidence="9">ChiSjej1B19-8411</strain>
    </source>
</reference>
<dbReference type="PANTHER" id="PTHR32309">
    <property type="entry name" value="TYROSINE-PROTEIN KINASE"/>
    <property type="match status" value="1"/>
</dbReference>
<evidence type="ECO:0000313" key="9">
    <source>
        <dbReference type="EMBL" id="HIX59887.1"/>
    </source>
</evidence>
<gene>
    <name evidence="9" type="ORF">IAA45_09265</name>
</gene>
<evidence type="ECO:0000256" key="7">
    <source>
        <dbReference type="SAM" id="Phobius"/>
    </source>
</evidence>
<accession>A0A9D2B376</accession>
<evidence type="ECO:0000256" key="5">
    <source>
        <dbReference type="ARBA" id="ARBA00022989"/>
    </source>
</evidence>
<comment type="similarity">
    <text evidence="2">Belongs to the CpsC/CapA family.</text>
</comment>
<feature type="transmembrane region" description="Helical" evidence="7">
    <location>
        <begin position="187"/>
        <end position="207"/>
    </location>
</feature>
<dbReference type="Proteomes" id="UP000886817">
    <property type="component" value="Unassembled WGS sequence"/>
</dbReference>
<reference evidence="9" key="1">
    <citation type="journal article" date="2021" name="PeerJ">
        <title>Extensive microbial diversity within the chicken gut microbiome revealed by metagenomics and culture.</title>
        <authorList>
            <person name="Gilroy R."/>
            <person name="Ravi A."/>
            <person name="Getino M."/>
            <person name="Pursley I."/>
            <person name="Horton D.L."/>
            <person name="Alikhan N.F."/>
            <person name="Baker D."/>
            <person name="Gharbi K."/>
            <person name="Hall N."/>
            <person name="Watson M."/>
            <person name="Adriaenssens E.M."/>
            <person name="Foster-Nyarko E."/>
            <person name="Jarju S."/>
            <person name="Secka A."/>
            <person name="Antonio M."/>
            <person name="Oren A."/>
            <person name="Chaudhuri R.R."/>
            <person name="La Ragione R."/>
            <person name="Hildebrand F."/>
            <person name="Pallen M.J."/>
        </authorList>
    </citation>
    <scope>NUCLEOTIDE SEQUENCE</scope>
    <source>
        <strain evidence="9">ChiSjej1B19-8411</strain>
    </source>
</reference>
<evidence type="ECO:0000256" key="6">
    <source>
        <dbReference type="ARBA" id="ARBA00023136"/>
    </source>
</evidence>
<evidence type="ECO:0000256" key="1">
    <source>
        <dbReference type="ARBA" id="ARBA00004651"/>
    </source>
</evidence>
<dbReference type="InterPro" id="IPR050445">
    <property type="entry name" value="Bact_polysacc_biosynth/exp"/>
</dbReference>
<keyword evidence="4 7" id="KW-0812">Transmembrane</keyword>
<keyword evidence="5 7" id="KW-1133">Transmembrane helix</keyword>
<evidence type="ECO:0000256" key="2">
    <source>
        <dbReference type="ARBA" id="ARBA00006683"/>
    </source>
</evidence>
<proteinExistence type="inferred from homology"/>
<comment type="caution">
    <text evidence="9">The sequence shown here is derived from an EMBL/GenBank/DDBJ whole genome shotgun (WGS) entry which is preliminary data.</text>
</comment>
<dbReference type="GO" id="GO:0005886">
    <property type="term" value="C:plasma membrane"/>
    <property type="evidence" value="ECO:0007669"/>
    <property type="project" value="UniProtKB-SubCell"/>
</dbReference>
<dbReference type="AlphaFoldDB" id="A0A9D2B376"/>
<feature type="transmembrane region" description="Helical" evidence="7">
    <location>
        <begin position="27"/>
        <end position="49"/>
    </location>
</feature>